<feature type="binding site" evidence="6">
    <location>
        <position position="435"/>
    </location>
    <ligand>
        <name>ATP</name>
        <dbReference type="ChEBI" id="CHEBI:30616"/>
    </ligand>
</feature>
<evidence type="ECO:0000256" key="6">
    <source>
        <dbReference type="PROSITE-ProRule" id="PRU10141"/>
    </source>
</evidence>
<dbReference type="InterPro" id="IPR008271">
    <property type="entry name" value="Ser/Thr_kinase_AS"/>
</dbReference>
<evidence type="ECO:0000256" key="7">
    <source>
        <dbReference type="SAM" id="MobiDB-lite"/>
    </source>
</evidence>
<evidence type="ECO:0000256" key="5">
    <source>
        <dbReference type="ARBA" id="ARBA00022840"/>
    </source>
</evidence>
<name>A0ABQ8FDC8_9FUNG</name>
<organism evidence="9 10">
    <name type="scientific">Batrachochytrium salamandrivorans</name>
    <dbReference type="NCBI Taxonomy" id="1357716"/>
    <lineage>
        <taxon>Eukaryota</taxon>
        <taxon>Fungi</taxon>
        <taxon>Fungi incertae sedis</taxon>
        <taxon>Chytridiomycota</taxon>
        <taxon>Chytridiomycota incertae sedis</taxon>
        <taxon>Chytridiomycetes</taxon>
        <taxon>Rhizophydiales</taxon>
        <taxon>Rhizophydiales incertae sedis</taxon>
        <taxon>Batrachochytrium</taxon>
    </lineage>
</organism>
<reference evidence="9 10" key="1">
    <citation type="submission" date="2021-02" db="EMBL/GenBank/DDBJ databases">
        <title>Variation within the Batrachochytrium salamandrivorans European outbreak.</title>
        <authorList>
            <person name="Kelly M."/>
            <person name="Pasmans F."/>
            <person name="Shea T.P."/>
            <person name="Munoz J.F."/>
            <person name="Carranza S."/>
            <person name="Cuomo C.A."/>
            <person name="Martel A."/>
        </authorList>
    </citation>
    <scope>NUCLEOTIDE SEQUENCE [LARGE SCALE GENOMIC DNA]</scope>
    <source>
        <strain evidence="9 10">AMFP18/2</strain>
    </source>
</reference>
<gene>
    <name evidence="9" type="ORF">BASA50_005420</name>
</gene>
<evidence type="ECO:0000256" key="1">
    <source>
        <dbReference type="ARBA" id="ARBA00022527"/>
    </source>
</evidence>
<feature type="domain" description="Protein kinase" evidence="8">
    <location>
        <begin position="406"/>
        <end position="690"/>
    </location>
</feature>
<keyword evidence="1" id="KW-0723">Serine/threonine-protein kinase</keyword>
<keyword evidence="3 6" id="KW-0547">Nucleotide-binding</keyword>
<dbReference type="InterPro" id="IPR051175">
    <property type="entry name" value="CLK_kinases"/>
</dbReference>
<feature type="region of interest" description="Disordered" evidence="7">
    <location>
        <begin position="266"/>
        <end position="385"/>
    </location>
</feature>
<proteinExistence type="predicted"/>
<evidence type="ECO:0000256" key="3">
    <source>
        <dbReference type="ARBA" id="ARBA00022741"/>
    </source>
</evidence>
<keyword evidence="5 6" id="KW-0067">ATP-binding</keyword>
<evidence type="ECO:0000259" key="8">
    <source>
        <dbReference type="PROSITE" id="PS50011"/>
    </source>
</evidence>
<evidence type="ECO:0000256" key="2">
    <source>
        <dbReference type="ARBA" id="ARBA00022679"/>
    </source>
</evidence>
<dbReference type="SUPFAM" id="SSF56112">
    <property type="entry name" value="Protein kinase-like (PK-like)"/>
    <property type="match status" value="1"/>
</dbReference>
<dbReference type="Proteomes" id="UP001648503">
    <property type="component" value="Unassembled WGS sequence"/>
</dbReference>
<feature type="compositionally biased region" description="Polar residues" evidence="7">
    <location>
        <begin position="266"/>
        <end position="322"/>
    </location>
</feature>
<keyword evidence="2" id="KW-0808">Transferase</keyword>
<dbReference type="InterPro" id="IPR011009">
    <property type="entry name" value="Kinase-like_dom_sf"/>
</dbReference>
<keyword evidence="4" id="KW-0418">Kinase</keyword>
<sequence length="696" mass="77616">MLLSLTPPLSSSKATLLESTLLPHDLHSGQSSDDCGQVQDVGDAIQIGHPISKSFTRYIHRETGCNNWDTRQRIAHRDTLHQQHHSDTLYQRPDQGDCINNSSCNSFQIRHNNPTNLGGEMALGHYCVSSESTHVSTSTTCSLPFSGKGQDVHAIPSTLDTIVQDASIVARLETSSPAAVTKTKATHTSFPTLRLPSLPATDTTISADARETNRYFLRPRGNTSKSHKTAEVAQWSSISTTASMNVPLSKKRASVFRDFNSSYQVESAQEYSSSERSNSKKYTNQSRSKIRSTNHTTMDHQATSESESQTLTAVNSSTLSDTSLEKRHASNIHISSQLQRDEQQRCLPSGVVKSKSAGTRKSTRRQNDGLDSPKRQYNRRKSKEHSIDDADGHLCIRLFSHLTPRFQIIRLLGQGTFGKVVEAFDRQLREKVAIKIIKAIPKYQEAAKIELSILQILKTCDPDNSKYSLKLIRATLLSFAHQILVATSYLHSLGITHTDLKPENLMLECADSRPISPFNSGKKMLIDTRLILIDFGSATLDHDYHRAVVSTRHYRAPEIILGVEWSYPCDVWSIGCILVELYTGKALFQTHDNLEHLRMIEVVLGTFPLDFLLSSSDGSQFFNKQGLVKFPGTDTDQKSIDYVSHMKPLLALVNGGDLLSKRLLDLLSRMLEIDPDVRITAKEALQHPFFMDLSTA</sequence>
<dbReference type="EMBL" id="JAFCIX010000249">
    <property type="protein sequence ID" value="KAH6596123.1"/>
    <property type="molecule type" value="Genomic_DNA"/>
</dbReference>
<dbReference type="InterPro" id="IPR000719">
    <property type="entry name" value="Prot_kinase_dom"/>
</dbReference>
<protein>
    <recommendedName>
        <fullName evidence="8">Protein kinase domain-containing protein</fullName>
    </recommendedName>
</protein>
<dbReference type="Gene3D" id="1.10.510.10">
    <property type="entry name" value="Transferase(Phosphotransferase) domain 1"/>
    <property type="match status" value="1"/>
</dbReference>
<keyword evidence="10" id="KW-1185">Reference proteome</keyword>
<dbReference type="PROSITE" id="PS00108">
    <property type="entry name" value="PROTEIN_KINASE_ST"/>
    <property type="match status" value="1"/>
</dbReference>
<dbReference type="PROSITE" id="PS00107">
    <property type="entry name" value="PROTEIN_KINASE_ATP"/>
    <property type="match status" value="1"/>
</dbReference>
<evidence type="ECO:0000256" key="4">
    <source>
        <dbReference type="ARBA" id="ARBA00022777"/>
    </source>
</evidence>
<dbReference type="Pfam" id="PF00069">
    <property type="entry name" value="Pkinase"/>
    <property type="match status" value="1"/>
</dbReference>
<dbReference type="PANTHER" id="PTHR45646">
    <property type="entry name" value="SERINE/THREONINE-PROTEIN KINASE DOA-RELATED"/>
    <property type="match status" value="1"/>
</dbReference>
<feature type="compositionally biased region" description="Basic and acidic residues" evidence="7">
    <location>
        <begin position="365"/>
        <end position="374"/>
    </location>
</feature>
<dbReference type="InterPro" id="IPR017441">
    <property type="entry name" value="Protein_kinase_ATP_BS"/>
</dbReference>
<dbReference type="PROSITE" id="PS50011">
    <property type="entry name" value="PROTEIN_KINASE_DOM"/>
    <property type="match status" value="1"/>
</dbReference>
<comment type="caution">
    <text evidence="9">The sequence shown here is derived from an EMBL/GenBank/DDBJ whole genome shotgun (WGS) entry which is preliminary data.</text>
</comment>
<evidence type="ECO:0000313" key="9">
    <source>
        <dbReference type="EMBL" id="KAH6596123.1"/>
    </source>
</evidence>
<evidence type="ECO:0000313" key="10">
    <source>
        <dbReference type="Proteomes" id="UP001648503"/>
    </source>
</evidence>
<dbReference type="Gene3D" id="3.30.200.20">
    <property type="entry name" value="Phosphorylase Kinase, domain 1"/>
    <property type="match status" value="1"/>
</dbReference>
<accession>A0ABQ8FDC8</accession>
<dbReference type="SMART" id="SM00220">
    <property type="entry name" value="S_TKc"/>
    <property type="match status" value="1"/>
</dbReference>
<dbReference type="PANTHER" id="PTHR45646:SF11">
    <property type="entry name" value="SERINE_THREONINE-PROTEIN KINASE DOA"/>
    <property type="match status" value="1"/>
</dbReference>